<dbReference type="PANTHER" id="PTHR13355">
    <property type="entry name" value="GLUCOSAMINE 6-PHOSPHATE N-ACETYLTRANSFERASE"/>
    <property type="match status" value="1"/>
</dbReference>
<dbReference type="RefSeq" id="WP_067557207.1">
    <property type="nucleotide sequence ID" value="NZ_CP016895.1"/>
</dbReference>
<dbReference type="GO" id="GO:0004343">
    <property type="term" value="F:glucosamine 6-phosphate N-acetyltransferase activity"/>
    <property type="evidence" value="ECO:0007669"/>
    <property type="project" value="TreeGrafter"/>
</dbReference>
<dbReference type="CDD" id="cd04301">
    <property type="entry name" value="NAT_SF"/>
    <property type="match status" value="1"/>
</dbReference>
<gene>
    <name evidence="2" type="ORF">BFG52_13310</name>
</gene>
<dbReference type="InterPro" id="IPR000182">
    <property type="entry name" value="GNAT_dom"/>
</dbReference>
<feature type="domain" description="N-acetyltransferase" evidence="1">
    <location>
        <begin position="4"/>
        <end position="141"/>
    </location>
</feature>
<keyword evidence="2" id="KW-0808">Transferase</keyword>
<dbReference type="Proteomes" id="UP000093391">
    <property type="component" value="Chromosome"/>
</dbReference>
<dbReference type="InterPro" id="IPR016181">
    <property type="entry name" value="Acyl_CoA_acyltransferase"/>
</dbReference>
<accession>A0A1B2M263</accession>
<keyword evidence="3" id="KW-1185">Reference proteome</keyword>
<dbReference type="InterPro" id="IPR039143">
    <property type="entry name" value="GNPNAT1-like"/>
</dbReference>
<evidence type="ECO:0000313" key="2">
    <source>
        <dbReference type="EMBL" id="AOA59241.1"/>
    </source>
</evidence>
<dbReference type="AlphaFoldDB" id="A0A1B2M263"/>
<organism evidence="2 3">
    <name type="scientific">Acinetobacter larvae</name>
    <dbReference type="NCBI Taxonomy" id="1789224"/>
    <lineage>
        <taxon>Bacteria</taxon>
        <taxon>Pseudomonadati</taxon>
        <taxon>Pseudomonadota</taxon>
        <taxon>Gammaproteobacteria</taxon>
        <taxon>Moraxellales</taxon>
        <taxon>Moraxellaceae</taxon>
        <taxon>Acinetobacter</taxon>
    </lineage>
</organism>
<proteinExistence type="predicted"/>
<evidence type="ECO:0000313" key="3">
    <source>
        <dbReference type="Proteomes" id="UP000093391"/>
    </source>
</evidence>
<reference evidence="2 3" key="1">
    <citation type="submission" date="2016-08" db="EMBL/GenBank/DDBJ databases">
        <authorList>
            <person name="Seilhamer J.J."/>
        </authorList>
    </citation>
    <scope>NUCLEOTIDE SEQUENCE [LARGE SCALE GENOMIC DNA]</scope>
    <source>
        <strain evidence="2 3">BRTC-1</strain>
    </source>
</reference>
<dbReference type="EMBL" id="CP016895">
    <property type="protein sequence ID" value="AOA59241.1"/>
    <property type="molecule type" value="Genomic_DNA"/>
</dbReference>
<dbReference type="SUPFAM" id="SSF55729">
    <property type="entry name" value="Acyl-CoA N-acyltransferases (Nat)"/>
    <property type="match status" value="1"/>
</dbReference>
<dbReference type="KEGG" id="ala:BFG52_13310"/>
<dbReference type="PROSITE" id="PS51186">
    <property type="entry name" value="GNAT"/>
    <property type="match status" value="1"/>
</dbReference>
<dbReference type="OrthoDB" id="9796171at2"/>
<protein>
    <submittedName>
        <fullName evidence="2">GNAT family N-acetyltransferase</fullName>
    </submittedName>
</protein>
<evidence type="ECO:0000259" key="1">
    <source>
        <dbReference type="PROSITE" id="PS51186"/>
    </source>
</evidence>
<dbReference type="Pfam" id="PF13673">
    <property type="entry name" value="Acetyltransf_10"/>
    <property type="match status" value="1"/>
</dbReference>
<dbReference type="STRING" id="1789224.BFG52_13310"/>
<dbReference type="PANTHER" id="PTHR13355:SF11">
    <property type="entry name" value="GLUCOSAMINE 6-PHOSPHATE N-ACETYLTRANSFERASE"/>
    <property type="match status" value="1"/>
</dbReference>
<sequence length="144" mass="16634">MTQIRIVQGDWQQLAQDARSIREQVFVQEQQIPVEDEWDDLDEASEHFVVYDQQQAIATARLLPDHSIGRVAVLATYRGQQIGYQLMAYIIAYARQQQRPNLYLSAQVQALPFYERLGFQATGAVYLECDIPHRHMDLLLSQPS</sequence>
<name>A0A1B2M263_9GAMM</name>
<dbReference type="Gene3D" id="3.40.630.30">
    <property type="match status" value="1"/>
</dbReference>